<sequence length="392" mass="40193">MIINTNVPALFAQNALYQTNNTLQQIEQEMSTGLQINSPADNPSGLAIANLMTGELGGTNAALSNANEASNLLNVANGGIQTDIQIVQQIQQLATQASNSTNNAQNTQAIQDQITQLLATLDNVSQNLSYNNEVVLGGQYGAQTANVAATGSAGVTNVYLGSDSGAAVSGAYSVSVQFVSSATINGVSVSNIDVVTVYQNGATVAAASITNINTTSAISLQVVAGGNAGTATTSFVVQVNQYDVETATGPVGANFSVSAQSTLEFQTGPNNATPDTMTVNFGNFNSASLGLSTINVTSQGGAQYAITQAQNALAILSNAQSQVGANLDQINTTISNLQTETTNLQASRSTIMDANMASVTSQFAQEQILAQTGIQALQTAQQLPQLVLKLLG</sequence>
<dbReference type="PANTHER" id="PTHR42792:SF2">
    <property type="entry name" value="FLAGELLIN"/>
    <property type="match status" value="1"/>
</dbReference>
<dbReference type="Gene3D" id="1.20.1330.10">
    <property type="entry name" value="f41 fragment of flagellin, N-terminal domain"/>
    <property type="match status" value="1"/>
</dbReference>
<dbReference type="InterPro" id="IPR001029">
    <property type="entry name" value="Flagellin_N"/>
</dbReference>
<dbReference type="AlphaFoldDB" id="G8TT27"/>
<evidence type="ECO:0000259" key="6">
    <source>
        <dbReference type="Pfam" id="PF00700"/>
    </source>
</evidence>
<evidence type="ECO:0000259" key="5">
    <source>
        <dbReference type="Pfam" id="PF00669"/>
    </source>
</evidence>
<dbReference type="EMBL" id="CP003179">
    <property type="protein sequence ID" value="AEW06727.1"/>
    <property type="molecule type" value="Genomic_DNA"/>
</dbReference>
<dbReference type="STRING" id="679936.Sulac_3281"/>
<protein>
    <recommendedName>
        <fullName evidence="2 4">Flagellin</fullName>
    </recommendedName>
</protein>
<comment type="subcellular location">
    <subcellularLocation>
        <location evidence="4">Secreted</location>
    </subcellularLocation>
    <subcellularLocation>
        <location evidence="4">Bacterial flagellum</location>
    </subcellularLocation>
</comment>
<keyword evidence="3 4" id="KW-0975">Bacterial flagellum</keyword>
<feature type="domain" description="Flagellin N-terminal" evidence="5">
    <location>
        <begin position="3"/>
        <end position="139"/>
    </location>
</feature>
<comment type="similarity">
    <text evidence="1 4">Belongs to the bacterial flagellin family.</text>
</comment>
<evidence type="ECO:0000313" key="7">
    <source>
        <dbReference type="EMBL" id="AEW06727.1"/>
    </source>
</evidence>
<dbReference type="PRINTS" id="PR00207">
    <property type="entry name" value="FLAGELLIN"/>
</dbReference>
<dbReference type="PATRIC" id="fig|679936.5.peg.3392"/>
<dbReference type="InterPro" id="IPR001492">
    <property type="entry name" value="Flagellin"/>
</dbReference>
<dbReference type="Gene3D" id="3.30.70.2120">
    <property type="match status" value="1"/>
</dbReference>
<dbReference type="Pfam" id="PF00700">
    <property type="entry name" value="Flagellin_C"/>
    <property type="match status" value="1"/>
</dbReference>
<name>G8TT27_SULAD</name>
<organism evidence="7 8">
    <name type="scientific">Sulfobacillus acidophilus (strain ATCC 700253 / DSM 10332 / NAL)</name>
    <dbReference type="NCBI Taxonomy" id="679936"/>
    <lineage>
        <taxon>Bacteria</taxon>
        <taxon>Bacillati</taxon>
        <taxon>Bacillota</taxon>
        <taxon>Clostridia</taxon>
        <taxon>Eubacteriales</taxon>
        <taxon>Clostridiales Family XVII. Incertae Sedis</taxon>
        <taxon>Sulfobacillus</taxon>
    </lineage>
</organism>
<comment type="function">
    <text evidence="4">Flagellin is the subunit protein which polymerizes to form the filaments of bacterial flagella.</text>
</comment>
<dbReference type="PANTHER" id="PTHR42792">
    <property type="entry name" value="FLAGELLIN"/>
    <property type="match status" value="1"/>
</dbReference>
<dbReference type="InterPro" id="IPR046358">
    <property type="entry name" value="Flagellin_C"/>
</dbReference>
<evidence type="ECO:0000256" key="2">
    <source>
        <dbReference type="ARBA" id="ARBA00020110"/>
    </source>
</evidence>
<keyword evidence="4" id="KW-0964">Secreted</keyword>
<dbReference type="Gene3D" id="6.10.10.10">
    <property type="entry name" value="Flagellar export chaperone, C-terminal domain"/>
    <property type="match status" value="1"/>
</dbReference>
<dbReference type="KEGG" id="sap:Sulac_3281"/>
<evidence type="ECO:0000313" key="8">
    <source>
        <dbReference type="Proteomes" id="UP000005439"/>
    </source>
</evidence>
<dbReference type="GO" id="GO:0009288">
    <property type="term" value="C:bacterial-type flagellum"/>
    <property type="evidence" value="ECO:0007669"/>
    <property type="project" value="UniProtKB-SubCell"/>
</dbReference>
<keyword evidence="8" id="KW-1185">Reference proteome</keyword>
<reference evidence="7 8" key="2">
    <citation type="journal article" date="2012" name="Stand. Genomic Sci.">
        <title>Complete genome sequence of the moderately thermophilic mineral-sulfide-oxidizing firmicute Sulfobacillus acidophilus type strain (NAL(T)).</title>
        <authorList>
            <person name="Anderson I."/>
            <person name="Chertkov O."/>
            <person name="Chen A."/>
            <person name="Saunders E."/>
            <person name="Lapidus A."/>
            <person name="Nolan M."/>
            <person name="Lucas S."/>
            <person name="Hammon N."/>
            <person name="Deshpande S."/>
            <person name="Cheng J.F."/>
            <person name="Han C."/>
            <person name="Tapia R."/>
            <person name="Goodwin L.A."/>
            <person name="Pitluck S."/>
            <person name="Liolios K."/>
            <person name="Pagani I."/>
            <person name="Ivanova N."/>
            <person name="Mikhailova N."/>
            <person name="Pati A."/>
            <person name="Palaniappan K."/>
            <person name="Land M."/>
            <person name="Pan C."/>
            <person name="Rohde M."/>
            <person name="Pukall R."/>
            <person name="Goker M."/>
            <person name="Detter J.C."/>
            <person name="Woyke T."/>
            <person name="Bristow J."/>
            <person name="Eisen J.A."/>
            <person name="Markowitz V."/>
            <person name="Hugenholtz P."/>
            <person name="Kyrpides N.C."/>
            <person name="Klenk H.P."/>
            <person name="Mavromatis K."/>
        </authorList>
    </citation>
    <scope>NUCLEOTIDE SEQUENCE [LARGE SCALE GENOMIC DNA]</scope>
    <source>
        <strain evidence="8">ATCC 700253 / DSM 10332 / NAL</strain>
    </source>
</reference>
<keyword evidence="7" id="KW-0966">Cell projection</keyword>
<evidence type="ECO:0000256" key="1">
    <source>
        <dbReference type="ARBA" id="ARBA00005709"/>
    </source>
</evidence>
<evidence type="ECO:0000256" key="4">
    <source>
        <dbReference type="RuleBase" id="RU362073"/>
    </source>
</evidence>
<proteinExistence type="inferred from homology"/>
<dbReference type="SUPFAM" id="SSF64518">
    <property type="entry name" value="Phase 1 flagellin"/>
    <property type="match status" value="1"/>
</dbReference>
<accession>G8TT27</accession>
<dbReference type="InterPro" id="IPR042187">
    <property type="entry name" value="Flagellin_C_sub2"/>
</dbReference>
<reference evidence="8" key="1">
    <citation type="submission" date="2011-12" db="EMBL/GenBank/DDBJ databases">
        <title>The complete genome of chromosome of Sulfobacillus acidophilus DSM 10332.</title>
        <authorList>
            <person name="Lucas S."/>
            <person name="Han J."/>
            <person name="Lapidus A."/>
            <person name="Bruce D."/>
            <person name="Goodwin L."/>
            <person name="Pitluck S."/>
            <person name="Peters L."/>
            <person name="Kyrpides N."/>
            <person name="Mavromatis K."/>
            <person name="Ivanova N."/>
            <person name="Mikhailova N."/>
            <person name="Chertkov O."/>
            <person name="Saunders E."/>
            <person name="Detter J.C."/>
            <person name="Tapia R."/>
            <person name="Han C."/>
            <person name="Land M."/>
            <person name="Hauser L."/>
            <person name="Markowitz V."/>
            <person name="Cheng J.-F."/>
            <person name="Hugenholtz P."/>
            <person name="Woyke T."/>
            <person name="Wu D."/>
            <person name="Pukall R."/>
            <person name="Gehrich-Schroeter G."/>
            <person name="Schneider S."/>
            <person name="Klenk H.-P."/>
            <person name="Eisen J.A."/>
        </authorList>
    </citation>
    <scope>NUCLEOTIDE SEQUENCE [LARGE SCALE GENOMIC DNA]</scope>
    <source>
        <strain evidence="8">ATCC 700253 / DSM 10332 / NAL</strain>
    </source>
</reference>
<keyword evidence="7" id="KW-0282">Flagellum</keyword>
<dbReference type="HOGENOM" id="CLU_011142_7_1_9"/>
<dbReference type="GO" id="GO:0005198">
    <property type="term" value="F:structural molecule activity"/>
    <property type="evidence" value="ECO:0007669"/>
    <property type="project" value="UniProtKB-UniRule"/>
</dbReference>
<gene>
    <name evidence="7" type="ordered locus">Sulac_3281</name>
</gene>
<dbReference type="Proteomes" id="UP000005439">
    <property type="component" value="Chromosome"/>
</dbReference>
<feature type="domain" description="Flagellin C-terminal" evidence="6">
    <location>
        <begin position="308"/>
        <end position="391"/>
    </location>
</feature>
<evidence type="ECO:0000256" key="3">
    <source>
        <dbReference type="ARBA" id="ARBA00023143"/>
    </source>
</evidence>
<dbReference type="GO" id="GO:0005576">
    <property type="term" value="C:extracellular region"/>
    <property type="evidence" value="ECO:0007669"/>
    <property type="project" value="UniProtKB-SubCell"/>
</dbReference>
<keyword evidence="7" id="KW-0969">Cilium</keyword>
<dbReference type="Pfam" id="PF00669">
    <property type="entry name" value="Flagellin_N"/>
    <property type="match status" value="1"/>
</dbReference>